<dbReference type="AlphaFoldDB" id="A0A2S9QAH9"/>
<keyword evidence="4" id="KW-1185">Reference proteome</keyword>
<dbReference type="GO" id="GO:0008757">
    <property type="term" value="F:S-adenosylmethionine-dependent methyltransferase activity"/>
    <property type="evidence" value="ECO:0007669"/>
    <property type="project" value="InterPro"/>
</dbReference>
<dbReference type="Proteomes" id="UP000237682">
    <property type="component" value="Unassembled WGS sequence"/>
</dbReference>
<dbReference type="Gene3D" id="3.40.50.150">
    <property type="entry name" value="Vaccinia Virus protein VP39"/>
    <property type="match status" value="1"/>
</dbReference>
<dbReference type="InterPro" id="IPR050447">
    <property type="entry name" value="Erg6_SMT_methyltransf"/>
</dbReference>
<protein>
    <submittedName>
        <fullName evidence="3">Ubiquinone biosynthesis protein</fullName>
    </submittedName>
</protein>
<dbReference type="SUPFAM" id="SSF53335">
    <property type="entry name" value="S-adenosyl-L-methionine-dependent methyltransferases"/>
    <property type="match status" value="1"/>
</dbReference>
<gene>
    <name evidence="3" type="ORF">C5L14_19000</name>
</gene>
<dbReference type="PANTHER" id="PTHR44068:SF11">
    <property type="entry name" value="GERANYL DIPHOSPHATE 2-C-METHYLTRANSFERASE"/>
    <property type="match status" value="1"/>
</dbReference>
<evidence type="ECO:0000256" key="1">
    <source>
        <dbReference type="ARBA" id="ARBA00022679"/>
    </source>
</evidence>
<keyword evidence="1" id="KW-0808">Transferase</keyword>
<name>A0A2S9QAH9_9HYPH</name>
<dbReference type="OrthoDB" id="7856199at2"/>
<dbReference type="PANTHER" id="PTHR44068">
    <property type="entry name" value="ZGC:194242"/>
    <property type="match status" value="1"/>
</dbReference>
<dbReference type="CDD" id="cd02440">
    <property type="entry name" value="AdoMet_MTases"/>
    <property type="match status" value="1"/>
</dbReference>
<organism evidence="3 4">
    <name type="scientific">Labrys okinawensis</name>
    <dbReference type="NCBI Taxonomy" id="346911"/>
    <lineage>
        <taxon>Bacteria</taxon>
        <taxon>Pseudomonadati</taxon>
        <taxon>Pseudomonadota</taxon>
        <taxon>Alphaproteobacteria</taxon>
        <taxon>Hyphomicrobiales</taxon>
        <taxon>Xanthobacteraceae</taxon>
        <taxon>Labrys</taxon>
    </lineage>
</organism>
<sequence length="275" mass="29402">MDIEGAVASHYTQGSLERTLFAALEAAGKDPDRLTTGDLAGIDEFHLGWAAATEELAEDLGFTHAMHVLDVGSGIGGPARHLAQALGCSVTGIDLTAEFVTVAEAVTRRCHLSGRVSFVQGSALALPFETASFDGATLFHVGMNIADKDTLFREIRRVLRPGARVGVYDIMHQGKGELPFPMPWAMTSATSFVEPPSRYRQALAQAGFSLELERSHRDLALRLGREMKEKVAREGPSPLGPQVLMGENAPLRIGNVMSALADGLIAPIEMIARAA</sequence>
<proteinExistence type="predicted"/>
<comment type="caution">
    <text evidence="3">The sequence shown here is derived from an EMBL/GenBank/DDBJ whole genome shotgun (WGS) entry which is preliminary data.</text>
</comment>
<feature type="domain" description="Methyltransferase type 11" evidence="2">
    <location>
        <begin position="69"/>
        <end position="164"/>
    </location>
</feature>
<evidence type="ECO:0000313" key="4">
    <source>
        <dbReference type="Proteomes" id="UP000237682"/>
    </source>
</evidence>
<dbReference type="InterPro" id="IPR013216">
    <property type="entry name" value="Methyltransf_11"/>
</dbReference>
<reference evidence="3 4" key="1">
    <citation type="submission" date="2018-02" db="EMBL/GenBank/DDBJ databases">
        <title>Whole genome sequencing of endophytic bacterium.</title>
        <authorList>
            <person name="Eedara R."/>
            <person name="Podile A.R."/>
        </authorList>
    </citation>
    <scope>NUCLEOTIDE SEQUENCE [LARGE SCALE GENOMIC DNA]</scope>
    <source>
        <strain evidence="3 4">RP1T</strain>
    </source>
</reference>
<evidence type="ECO:0000313" key="3">
    <source>
        <dbReference type="EMBL" id="PRH86320.1"/>
    </source>
</evidence>
<keyword evidence="3" id="KW-0830">Ubiquinone</keyword>
<dbReference type="Pfam" id="PF08241">
    <property type="entry name" value="Methyltransf_11"/>
    <property type="match status" value="1"/>
</dbReference>
<accession>A0A2S9QAH9</accession>
<evidence type="ECO:0000259" key="2">
    <source>
        <dbReference type="Pfam" id="PF08241"/>
    </source>
</evidence>
<dbReference type="EMBL" id="PUEJ01000006">
    <property type="protein sequence ID" value="PRH86320.1"/>
    <property type="molecule type" value="Genomic_DNA"/>
</dbReference>
<dbReference type="RefSeq" id="WP_105863614.1">
    <property type="nucleotide sequence ID" value="NZ_PUEJ01000006.1"/>
</dbReference>
<dbReference type="InterPro" id="IPR029063">
    <property type="entry name" value="SAM-dependent_MTases_sf"/>
</dbReference>